<dbReference type="EMBL" id="QYUM01000003">
    <property type="protein sequence ID" value="RJF91148.1"/>
    <property type="molecule type" value="Genomic_DNA"/>
</dbReference>
<gene>
    <name evidence="3" type="ORF">D3876_13530</name>
</gene>
<dbReference type="GO" id="GO:0003677">
    <property type="term" value="F:DNA binding"/>
    <property type="evidence" value="ECO:0007669"/>
    <property type="project" value="InterPro"/>
</dbReference>
<protein>
    <submittedName>
        <fullName evidence="3">Helix-turn-helix domain-containing protein</fullName>
    </submittedName>
</protein>
<name>A0A418WMC5_9SPHN</name>
<keyword evidence="4" id="KW-1185">Reference proteome</keyword>
<accession>A0A418WMC5</accession>
<organism evidence="3 4">
    <name type="scientific">Sphingomonas cavernae</name>
    <dbReference type="NCBI Taxonomy" id="2320861"/>
    <lineage>
        <taxon>Bacteria</taxon>
        <taxon>Pseudomonadati</taxon>
        <taxon>Pseudomonadota</taxon>
        <taxon>Alphaproteobacteria</taxon>
        <taxon>Sphingomonadales</taxon>
        <taxon>Sphingomonadaceae</taxon>
        <taxon>Sphingomonas</taxon>
    </lineage>
</organism>
<feature type="region of interest" description="Disordered" evidence="1">
    <location>
        <begin position="12"/>
        <end position="31"/>
    </location>
</feature>
<dbReference type="Proteomes" id="UP000286100">
    <property type="component" value="Unassembled WGS sequence"/>
</dbReference>
<dbReference type="CDD" id="cd00093">
    <property type="entry name" value="HTH_XRE"/>
    <property type="match status" value="1"/>
</dbReference>
<feature type="compositionally biased region" description="Basic and acidic residues" evidence="1">
    <location>
        <begin position="12"/>
        <end position="22"/>
    </location>
</feature>
<dbReference type="GO" id="GO:0045892">
    <property type="term" value="P:negative regulation of DNA-templated transcription"/>
    <property type="evidence" value="ECO:0007669"/>
    <property type="project" value="InterPro"/>
</dbReference>
<dbReference type="InterPro" id="IPR010744">
    <property type="entry name" value="Phage_CI_N"/>
</dbReference>
<dbReference type="Gene3D" id="1.10.260.40">
    <property type="entry name" value="lambda repressor-like DNA-binding domains"/>
    <property type="match status" value="1"/>
</dbReference>
<dbReference type="Pfam" id="PF07022">
    <property type="entry name" value="Phage_CI_repr"/>
    <property type="match status" value="1"/>
</dbReference>
<evidence type="ECO:0000256" key="1">
    <source>
        <dbReference type="SAM" id="MobiDB-lite"/>
    </source>
</evidence>
<dbReference type="AlphaFoldDB" id="A0A418WMC5"/>
<dbReference type="PROSITE" id="PS50943">
    <property type="entry name" value="HTH_CROC1"/>
    <property type="match status" value="1"/>
</dbReference>
<comment type="caution">
    <text evidence="3">The sequence shown here is derived from an EMBL/GenBank/DDBJ whole genome shotgun (WGS) entry which is preliminary data.</text>
</comment>
<proteinExistence type="predicted"/>
<evidence type="ECO:0000259" key="2">
    <source>
        <dbReference type="PROSITE" id="PS50943"/>
    </source>
</evidence>
<sequence>MHFYEVHVAKSELKSENTDKPKIRGGQRHFSDNPVGDRILRALGDRSRKWLAEKSENSDSSISDYIAKGIAKADAAVRIAKALGVSVDWLLTGNGPQKSGLSVIDAENADWVMVPEYDLRHIDDHGKGEPIDPTPFRRDWLHAMLGVSSGLWLSRLLSDFPSAGLSRGSLVFCQDIRAEELLEGNVCIFRVYGGLVIGRFTFRPPQPGAIGHLAAAQGSLGAIYPSDMDVHKEAIGNSDGEYIPVARVLGAFMRPI</sequence>
<dbReference type="InterPro" id="IPR010982">
    <property type="entry name" value="Lambda_DNA-bd_dom_sf"/>
</dbReference>
<evidence type="ECO:0000313" key="3">
    <source>
        <dbReference type="EMBL" id="RJF91148.1"/>
    </source>
</evidence>
<dbReference type="SUPFAM" id="SSF47413">
    <property type="entry name" value="lambda repressor-like DNA-binding domains"/>
    <property type="match status" value="1"/>
</dbReference>
<dbReference type="InterPro" id="IPR001387">
    <property type="entry name" value="Cro/C1-type_HTH"/>
</dbReference>
<evidence type="ECO:0000313" key="4">
    <source>
        <dbReference type="Proteomes" id="UP000286100"/>
    </source>
</evidence>
<reference evidence="3 4" key="1">
    <citation type="submission" date="2018-09" db="EMBL/GenBank/DDBJ databases">
        <authorList>
            <person name="Zhu H."/>
        </authorList>
    </citation>
    <scope>NUCLEOTIDE SEQUENCE [LARGE SCALE GENOMIC DNA]</scope>
    <source>
        <strain evidence="3 4">K2R01-6</strain>
    </source>
</reference>
<feature type="domain" description="HTH cro/C1-type" evidence="2">
    <location>
        <begin position="51"/>
        <end position="90"/>
    </location>
</feature>